<dbReference type="InterPro" id="IPR050680">
    <property type="entry name" value="YpeA/RimI_acetyltransf"/>
</dbReference>
<evidence type="ECO:0000259" key="3">
    <source>
        <dbReference type="PROSITE" id="PS51186"/>
    </source>
</evidence>
<proteinExistence type="predicted"/>
<reference evidence="4 5" key="1">
    <citation type="submission" date="2024-02" db="EMBL/GenBank/DDBJ databases">
        <title>Complete sequences of two Paenibacillus sp. strains and one Lysinibacillus strain isolated from the environment on STAA medium highlight biotechnological potential.</title>
        <authorList>
            <person name="Attere S.A."/>
            <person name="Piche L.C."/>
            <person name="Intertaglia L."/>
            <person name="Lami R."/>
            <person name="Charette S.J."/>
            <person name="Vincent A.T."/>
        </authorList>
    </citation>
    <scope>NUCLEOTIDE SEQUENCE [LARGE SCALE GENOMIC DNA]</scope>
    <source>
        <strain evidence="4 5">Y5S-7</strain>
    </source>
</reference>
<dbReference type="InterPro" id="IPR000182">
    <property type="entry name" value="GNAT_dom"/>
</dbReference>
<dbReference type="EMBL" id="CP145892">
    <property type="protein sequence ID" value="WWP21414.1"/>
    <property type="molecule type" value="Genomic_DNA"/>
</dbReference>
<feature type="domain" description="N-acetyltransferase" evidence="3">
    <location>
        <begin position="155"/>
        <end position="282"/>
    </location>
</feature>
<dbReference type="Proteomes" id="UP001364764">
    <property type="component" value="Chromosome"/>
</dbReference>
<accession>A0ABD8AV09</accession>
<dbReference type="RefSeq" id="WP_338707778.1">
    <property type="nucleotide sequence ID" value="NZ_CP145892.1"/>
</dbReference>
<feature type="domain" description="N-acetyltransferase" evidence="3">
    <location>
        <begin position="2"/>
        <end position="151"/>
    </location>
</feature>
<dbReference type="Pfam" id="PF00583">
    <property type="entry name" value="Acetyltransf_1"/>
    <property type="match status" value="2"/>
</dbReference>
<dbReference type="GO" id="GO:0016746">
    <property type="term" value="F:acyltransferase activity"/>
    <property type="evidence" value="ECO:0007669"/>
    <property type="project" value="UniProtKB-KW"/>
</dbReference>
<protein>
    <submittedName>
        <fullName evidence="4">GNAT family N-acetyltransferase</fullName>
        <ecNumber evidence="4">2.3.1.-</ecNumber>
    </submittedName>
</protein>
<organism evidence="4 5">
    <name type="scientific">Paenibacillus amylolyticus</name>
    <dbReference type="NCBI Taxonomy" id="1451"/>
    <lineage>
        <taxon>Bacteria</taxon>
        <taxon>Bacillati</taxon>
        <taxon>Bacillota</taxon>
        <taxon>Bacilli</taxon>
        <taxon>Bacillales</taxon>
        <taxon>Paenibacillaceae</taxon>
        <taxon>Paenibacillus</taxon>
    </lineage>
</organism>
<keyword evidence="1 4" id="KW-0808">Transferase</keyword>
<evidence type="ECO:0000313" key="5">
    <source>
        <dbReference type="Proteomes" id="UP001364764"/>
    </source>
</evidence>
<name>A0ABD8AV09_PAEAM</name>
<dbReference type="PROSITE" id="PS51186">
    <property type="entry name" value="GNAT"/>
    <property type="match status" value="2"/>
</dbReference>
<gene>
    <name evidence="4" type="ORF">V6668_04265</name>
</gene>
<dbReference type="InterPro" id="IPR016181">
    <property type="entry name" value="Acyl_CoA_acyltransferase"/>
</dbReference>
<sequence>MYSYKLLDTISMETLHEAFVDAFSDYQVKMDLPFWKFQQMLQRRGYHPEISMGAFKDERMVGFVINGLRSWNGKTTAYDLGTGVVKDCRRQGITSNLLLNIQKLLKEKNVEQYLLEVIQSNESAVQLYSKQNFKIQREFSCFQLQKDQFIPQTTCTVECVERIDVEQFKEFWDVEPSWQNSIDSIYAVPEAFIYVVARQDHSIVGYGIIDQKTGDIPQLAVNQNYRGKGIASSILTEMVQRTESPRISVLNVESHLKPMEDFLLVKSGFTYHVGQYEMLLKL</sequence>
<evidence type="ECO:0000256" key="2">
    <source>
        <dbReference type="ARBA" id="ARBA00023315"/>
    </source>
</evidence>
<evidence type="ECO:0000313" key="4">
    <source>
        <dbReference type="EMBL" id="WWP21414.1"/>
    </source>
</evidence>
<dbReference type="CDD" id="cd04301">
    <property type="entry name" value="NAT_SF"/>
    <property type="match status" value="1"/>
</dbReference>
<dbReference type="Gene3D" id="3.40.630.30">
    <property type="match status" value="2"/>
</dbReference>
<keyword evidence="2 4" id="KW-0012">Acyltransferase</keyword>
<dbReference type="AlphaFoldDB" id="A0ABD8AV09"/>
<dbReference type="PANTHER" id="PTHR43420">
    <property type="entry name" value="ACETYLTRANSFERASE"/>
    <property type="match status" value="1"/>
</dbReference>
<dbReference type="GeneID" id="93474652"/>
<evidence type="ECO:0000256" key="1">
    <source>
        <dbReference type="ARBA" id="ARBA00022679"/>
    </source>
</evidence>
<dbReference type="EC" id="2.3.1.-" evidence="4"/>
<dbReference type="PANTHER" id="PTHR43420:SF44">
    <property type="entry name" value="ACETYLTRANSFERASE YPEA"/>
    <property type="match status" value="1"/>
</dbReference>
<dbReference type="SUPFAM" id="SSF55729">
    <property type="entry name" value="Acyl-CoA N-acyltransferases (Nat)"/>
    <property type="match status" value="1"/>
</dbReference>